<feature type="compositionally biased region" description="Polar residues" evidence="1">
    <location>
        <begin position="37"/>
        <end position="49"/>
    </location>
</feature>
<dbReference type="Proteomes" id="UP000034448">
    <property type="component" value="Unassembled WGS sequence"/>
</dbReference>
<feature type="region of interest" description="Disordered" evidence="1">
    <location>
        <begin position="37"/>
        <end position="62"/>
    </location>
</feature>
<keyword evidence="2" id="KW-0472">Membrane</keyword>
<gene>
    <name evidence="3" type="ORF">US28_C0006G0008</name>
</gene>
<protein>
    <submittedName>
        <fullName evidence="3">Uncharacterized protein</fullName>
    </submittedName>
</protein>
<sequence>MIKQKGIASILIVIIVLIAAAAIGYFIFMAKLNLGTRTESSPTSSNELTLQDYRGTQKDPNDKRYDLVKEKYDLTPEQLEILSRVAEGDR</sequence>
<proteinExistence type="predicted"/>
<evidence type="ECO:0000313" key="4">
    <source>
        <dbReference type="Proteomes" id="UP000034448"/>
    </source>
</evidence>
<comment type="caution">
    <text evidence="3">The sequence shown here is derived from an EMBL/GenBank/DDBJ whole genome shotgun (WGS) entry which is preliminary data.</text>
</comment>
<organism evidence="3 4">
    <name type="scientific">Candidatus Daviesbacteria bacterium GW2011_GWA1_36_8</name>
    <dbReference type="NCBI Taxonomy" id="1618417"/>
    <lineage>
        <taxon>Bacteria</taxon>
        <taxon>Candidatus Daviesiibacteriota</taxon>
    </lineage>
</organism>
<keyword evidence="2" id="KW-1133">Transmembrane helix</keyword>
<evidence type="ECO:0000256" key="2">
    <source>
        <dbReference type="SAM" id="Phobius"/>
    </source>
</evidence>
<evidence type="ECO:0000313" key="3">
    <source>
        <dbReference type="EMBL" id="KKQ16013.1"/>
    </source>
</evidence>
<reference evidence="3 4" key="1">
    <citation type="journal article" date="2015" name="Nature">
        <title>rRNA introns, odd ribosomes, and small enigmatic genomes across a large radiation of phyla.</title>
        <authorList>
            <person name="Brown C.T."/>
            <person name="Hug L.A."/>
            <person name="Thomas B.C."/>
            <person name="Sharon I."/>
            <person name="Castelle C.J."/>
            <person name="Singh A."/>
            <person name="Wilkins M.J."/>
            <person name="Williams K.H."/>
            <person name="Banfield J.F."/>
        </authorList>
    </citation>
    <scope>NUCLEOTIDE SEQUENCE [LARGE SCALE GENOMIC DNA]</scope>
</reference>
<feature type="transmembrane region" description="Helical" evidence="2">
    <location>
        <begin position="6"/>
        <end position="28"/>
    </location>
</feature>
<keyword evidence="2" id="KW-0812">Transmembrane</keyword>
<dbReference type="EMBL" id="LBSJ01000006">
    <property type="protein sequence ID" value="KKQ16013.1"/>
    <property type="molecule type" value="Genomic_DNA"/>
</dbReference>
<evidence type="ECO:0000256" key="1">
    <source>
        <dbReference type="SAM" id="MobiDB-lite"/>
    </source>
</evidence>
<name>A0A0G0FA08_9BACT</name>
<accession>A0A0G0FA08</accession>
<dbReference type="AlphaFoldDB" id="A0A0G0FA08"/>